<dbReference type="KEGG" id="bbae:FRD01_19045"/>
<proteinExistence type="predicted"/>
<feature type="region of interest" description="Disordered" evidence="1">
    <location>
        <begin position="18"/>
        <end position="141"/>
    </location>
</feature>
<organism evidence="3 4">
    <name type="scientific">Microvenator marinus</name>
    <dbReference type="NCBI Taxonomy" id="2600177"/>
    <lineage>
        <taxon>Bacteria</taxon>
        <taxon>Deltaproteobacteria</taxon>
        <taxon>Bradymonadales</taxon>
        <taxon>Microvenatoraceae</taxon>
        <taxon>Microvenator</taxon>
    </lineage>
</organism>
<sequence>MRGLFLVIVSLAMACSGGEPGADGPRGEEGPPGATGPAGETGPAGPQGEPGPVGPQGPAGETGPAGDTGPQGAGGAIGPMGPEGPMGMPGPQGIPGPIGPMGPEGPVGATGPQGPKGDPGVSDPESLPSPPSRAELRITSGTPMELDIIDFSMKVNVNMSSGSQGGSGYEFQPIKVSVRHSSNLSELHNLHFSNSPFSFEIDMNHSSGPVTVFKGEGATITEMKVNSAKNASQVNVLELEINPQVLEVGWTQGGVRYDRVSNARTCTYSACGCSDPTPPSYIQANLFGTPTLNTNQYLVDSYELLTTRDQSLGLQNTGLVITKPFEADATCTFDQLFGNFYENELVIYRASLISSPSGILAAYSLSACMSTVGSFEILVNEEGRWKTRQVHNVSAILNTYRSFDSSGQVADIESSGFDFDANQPITSCP</sequence>
<evidence type="ECO:0000313" key="4">
    <source>
        <dbReference type="Proteomes" id="UP000321595"/>
    </source>
</evidence>
<evidence type="ECO:0000313" key="3">
    <source>
        <dbReference type="EMBL" id="QED29291.1"/>
    </source>
</evidence>
<dbReference type="PANTHER" id="PTHR24023:SF1095">
    <property type="entry name" value="EGF-LIKE DOMAIN-CONTAINING PROTEIN"/>
    <property type="match status" value="1"/>
</dbReference>
<feature type="chain" id="PRO_5022996749" evidence="2">
    <location>
        <begin position="22"/>
        <end position="429"/>
    </location>
</feature>
<dbReference type="GO" id="GO:0005615">
    <property type="term" value="C:extracellular space"/>
    <property type="evidence" value="ECO:0007669"/>
    <property type="project" value="TreeGrafter"/>
</dbReference>
<dbReference type="InterPro" id="IPR008160">
    <property type="entry name" value="Collagen"/>
</dbReference>
<dbReference type="EMBL" id="CP042467">
    <property type="protein sequence ID" value="QED29291.1"/>
    <property type="molecule type" value="Genomic_DNA"/>
</dbReference>
<accession>A0A5B8XVU3</accession>
<reference evidence="3 4" key="1">
    <citation type="submission" date="2019-08" db="EMBL/GenBank/DDBJ databases">
        <authorList>
            <person name="Liang Q."/>
        </authorList>
    </citation>
    <scope>NUCLEOTIDE SEQUENCE [LARGE SCALE GENOMIC DNA]</scope>
    <source>
        <strain evidence="3 4">V1718</strain>
    </source>
</reference>
<feature type="compositionally biased region" description="Low complexity" evidence="1">
    <location>
        <begin position="56"/>
        <end position="68"/>
    </location>
</feature>
<protein>
    <submittedName>
        <fullName evidence="3">Collagen-like protein</fullName>
    </submittedName>
</protein>
<evidence type="ECO:0000256" key="2">
    <source>
        <dbReference type="SAM" id="SignalP"/>
    </source>
</evidence>
<keyword evidence="4" id="KW-1185">Reference proteome</keyword>
<feature type="signal peptide" evidence="2">
    <location>
        <begin position="1"/>
        <end position="21"/>
    </location>
</feature>
<feature type="compositionally biased region" description="Low complexity" evidence="1">
    <location>
        <begin position="31"/>
        <end position="47"/>
    </location>
</feature>
<keyword evidence="3" id="KW-0176">Collagen</keyword>
<dbReference type="RefSeq" id="WP_146962524.1">
    <property type="nucleotide sequence ID" value="NZ_CP042467.1"/>
</dbReference>
<gene>
    <name evidence="3" type="ORF">FRD01_19045</name>
</gene>
<dbReference type="GO" id="GO:0031012">
    <property type="term" value="C:extracellular matrix"/>
    <property type="evidence" value="ECO:0007669"/>
    <property type="project" value="TreeGrafter"/>
</dbReference>
<dbReference type="GO" id="GO:0030020">
    <property type="term" value="F:extracellular matrix structural constituent conferring tensile strength"/>
    <property type="evidence" value="ECO:0007669"/>
    <property type="project" value="TreeGrafter"/>
</dbReference>
<keyword evidence="2" id="KW-0732">Signal</keyword>
<feature type="compositionally biased region" description="Gly residues" evidence="1">
    <location>
        <begin position="69"/>
        <end position="78"/>
    </location>
</feature>
<name>A0A5B8XVU3_9DELT</name>
<dbReference type="AlphaFoldDB" id="A0A5B8XVU3"/>
<dbReference type="PROSITE" id="PS51257">
    <property type="entry name" value="PROKAR_LIPOPROTEIN"/>
    <property type="match status" value="1"/>
</dbReference>
<dbReference type="InterPro" id="IPR050149">
    <property type="entry name" value="Collagen_superfamily"/>
</dbReference>
<dbReference type="PANTHER" id="PTHR24023">
    <property type="entry name" value="COLLAGEN ALPHA"/>
    <property type="match status" value="1"/>
</dbReference>
<evidence type="ECO:0000256" key="1">
    <source>
        <dbReference type="SAM" id="MobiDB-lite"/>
    </source>
</evidence>
<feature type="compositionally biased region" description="Low complexity" evidence="1">
    <location>
        <begin position="79"/>
        <end position="91"/>
    </location>
</feature>
<dbReference type="Pfam" id="PF01391">
    <property type="entry name" value="Collagen"/>
    <property type="match status" value="1"/>
</dbReference>
<dbReference type="Proteomes" id="UP000321595">
    <property type="component" value="Chromosome"/>
</dbReference>
<dbReference type="GO" id="GO:0030198">
    <property type="term" value="P:extracellular matrix organization"/>
    <property type="evidence" value="ECO:0007669"/>
    <property type="project" value="TreeGrafter"/>
</dbReference>